<keyword evidence="2" id="KW-1185">Reference proteome</keyword>
<evidence type="ECO:0000313" key="2">
    <source>
        <dbReference type="Proteomes" id="UP000186817"/>
    </source>
</evidence>
<sequence>MPAGRCFPLLVLTHLHWGQSSLASYEGWREKSVTEANSSAAAATAIASQYCRTAGASEVIDEAAARRSLEVGSGWRDLILRLSDRARQAEETGEWSLDDTLDPGFFVREALIVLLALILCVFWLLASWFVHCPCCCRFLCCCCQRKWATGKVFKGTAWLLFSALGIAGVVLASQALTGATYTEDGVLGFRCASSTFVKDVLGDPRSGFLAGRSTLVNLTELLRNGSVFSRNLTAILDRTSAIVSTAGLADGLLAALIANMADPVNREPVDSSGATLYHECQVCGPLMGLLTETSDLLGTSAGMQMRALRSQAEVFQSEAPVHLQKVLRQALEASDMAMATIVEDYWKTLRGYDLRDLGQFLDHLLPFLPLVVLAPHAYYFVLMMFAGVGLSVWSVKDRKGEKPDHCCVRFCTGRAADCACWHAICLLIISGVAMTVAVVGSGICLLVIDTDRENGANLLLASCGPRDSANDCHRYVEISGSMLSCLTTTSPNTSILDFIEVPPLNRTVKHELTAAMDPILLQMHEVAASGTDKLAENPKVTDLLAMIDVLDLKALYLPTESKISRSPFEAMTADITGLGDEGQNPFRAYLANSVSCLNVTLSSSLKALGNRSVPGIDAMVSDGFSGVPPLATYMDALSYSCPTITSHVCTAGPTHQACDVSVAFVNNIKQTVAKDAVFRCSYLLQGHSGVQSASESFSDGEASTVWKACSIAEFEALLKGAARDLRAVFRRLDEISERLKGDFIELKDMVRREVADPLAAFQQSNSCRIHHNNFKAMSSNLCYRGMYGLNMILTSFTMSGLMSLCLGLILLTAWKISRDNADTHQPSVVVAASVEEDLPLFRNAAVATSSRSGEDHFRI</sequence>
<organism evidence="1 2">
    <name type="scientific">Symbiodinium microadriaticum</name>
    <name type="common">Dinoflagellate</name>
    <name type="synonym">Zooxanthella microadriatica</name>
    <dbReference type="NCBI Taxonomy" id="2951"/>
    <lineage>
        <taxon>Eukaryota</taxon>
        <taxon>Sar</taxon>
        <taxon>Alveolata</taxon>
        <taxon>Dinophyceae</taxon>
        <taxon>Suessiales</taxon>
        <taxon>Symbiodiniaceae</taxon>
        <taxon>Symbiodinium</taxon>
    </lineage>
</organism>
<name>A0A1Q9EHM4_SYMMI</name>
<dbReference type="AlphaFoldDB" id="A0A1Q9EHM4"/>
<dbReference type="Proteomes" id="UP000186817">
    <property type="component" value="Unassembled WGS sequence"/>
</dbReference>
<evidence type="ECO:0000313" key="1">
    <source>
        <dbReference type="EMBL" id="OLQ06877.1"/>
    </source>
</evidence>
<dbReference type="EMBL" id="LSRX01000150">
    <property type="protein sequence ID" value="OLQ06877.1"/>
    <property type="molecule type" value="Genomic_DNA"/>
</dbReference>
<gene>
    <name evidence="1" type="ORF">AK812_SmicGene9748</name>
</gene>
<dbReference type="OrthoDB" id="420192at2759"/>
<proteinExistence type="predicted"/>
<comment type="caution">
    <text evidence="1">The sequence shown here is derived from an EMBL/GenBank/DDBJ whole genome shotgun (WGS) entry which is preliminary data.</text>
</comment>
<reference evidence="1 2" key="1">
    <citation type="submission" date="2016-02" db="EMBL/GenBank/DDBJ databases">
        <title>Genome analysis of coral dinoflagellate symbionts highlights evolutionary adaptations to a symbiotic lifestyle.</title>
        <authorList>
            <person name="Aranda M."/>
            <person name="Li Y."/>
            <person name="Liew Y.J."/>
            <person name="Baumgarten S."/>
            <person name="Simakov O."/>
            <person name="Wilson M."/>
            <person name="Piel J."/>
            <person name="Ashoor H."/>
            <person name="Bougouffa S."/>
            <person name="Bajic V.B."/>
            <person name="Ryu T."/>
            <person name="Ravasi T."/>
            <person name="Bayer T."/>
            <person name="Micklem G."/>
            <person name="Kim H."/>
            <person name="Bhak J."/>
            <person name="Lajeunesse T.C."/>
            <person name="Voolstra C.R."/>
        </authorList>
    </citation>
    <scope>NUCLEOTIDE SEQUENCE [LARGE SCALE GENOMIC DNA]</scope>
    <source>
        <strain evidence="1 2">CCMP2467</strain>
    </source>
</reference>
<protein>
    <submittedName>
        <fullName evidence="1">Uncharacterized protein</fullName>
    </submittedName>
</protein>
<accession>A0A1Q9EHM4</accession>